<feature type="compositionally biased region" description="Acidic residues" evidence="1">
    <location>
        <begin position="153"/>
        <end position="181"/>
    </location>
</feature>
<protein>
    <submittedName>
        <fullName evidence="2">Uncharacterized protein</fullName>
    </submittedName>
</protein>
<dbReference type="AlphaFoldDB" id="A0AAW1A0W1"/>
<feature type="region of interest" description="Disordered" evidence="1">
    <location>
        <begin position="148"/>
        <end position="181"/>
    </location>
</feature>
<keyword evidence="3" id="KW-1185">Reference proteome</keyword>
<evidence type="ECO:0000313" key="2">
    <source>
        <dbReference type="EMBL" id="KAK9302873.1"/>
    </source>
</evidence>
<sequence length="181" mass="20256">MFLRTRFSPQPYSPTRPSTLQTSRRFKDEGRVGVRRNCENKKQQETSVASDIVREGDSSRRWQANNPRDCRGFSGSSIRVDARAGSSATDQSPLFLPSVAVQSGSGLHFHATISYGGYRRQCRPSWLVSAGKRKKKKTLVEIAVMASTAESCLDGEEETTSTEKEEEEEEGEEEEEEEENG</sequence>
<evidence type="ECO:0000313" key="3">
    <source>
        <dbReference type="Proteomes" id="UP001432146"/>
    </source>
</evidence>
<proteinExistence type="predicted"/>
<feature type="region of interest" description="Disordered" evidence="1">
    <location>
        <begin position="1"/>
        <end position="25"/>
    </location>
</feature>
<dbReference type="EMBL" id="JAWNGG020000088">
    <property type="protein sequence ID" value="KAK9302873.1"/>
    <property type="molecule type" value="Genomic_DNA"/>
</dbReference>
<organism evidence="2 3">
    <name type="scientific">Tetragonisca angustula</name>
    <dbReference type="NCBI Taxonomy" id="166442"/>
    <lineage>
        <taxon>Eukaryota</taxon>
        <taxon>Metazoa</taxon>
        <taxon>Ecdysozoa</taxon>
        <taxon>Arthropoda</taxon>
        <taxon>Hexapoda</taxon>
        <taxon>Insecta</taxon>
        <taxon>Pterygota</taxon>
        <taxon>Neoptera</taxon>
        <taxon>Endopterygota</taxon>
        <taxon>Hymenoptera</taxon>
        <taxon>Apocrita</taxon>
        <taxon>Aculeata</taxon>
        <taxon>Apoidea</taxon>
        <taxon>Anthophila</taxon>
        <taxon>Apidae</taxon>
        <taxon>Tetragonisca</taxon>
    </lineage>
</organism>
<reference evidence="2 3" key="1">
    <citation type="submission" date="2024-05" db="EMBL/GenBank/DDBJ databases">
        <title>The nuclear and mitochondrial genome assemblies of Tetragonisca angustula (Apidae: Meliponini), a tiny yet remarkable pollinator in the Neotropics.</title>
        <authorList>
            <person name="Ferrari R."/>
            <person name="Ricardo P.C."/>
            <person name="Dias F.C."/>
            <person name="Araujo N.S."/>
            <person name="Soares D.O."/>
            <person name="Zhou Q.-S."/>
            <person name="Zhu C.-D."/>
            <person name="Coutinho L."/>
            <person name="Airas M.C."/>
            <person name="Batista T.M."/>
        </authorList>
    </citation>
    <scope>NUCLEOTIDE SEQUENCE [LARGE SCALE GENOMIC DNA]</scope>
    <source>
        <strain evidence="2">ASF017062</strain>
        <tissue evidence="2">Abdomen</tissue>
    </source>
</reference>
<name>A0AAW1A0W1_9HYME</name>
<feature type="compositionally biased region" description="Polar residues" evidence="1">
    <location>
        <begin position="7"/>
        <end position="23"/>
    </location>
</feature>
<dbReference type="Proteomes" id="UP001432146">
    <property type="component" value="Unassembled WGS sequence"/>
</dbReference>
<evidence type="ECO:0000256" key="1">
    <source>
        <dbReference type="SAM" id="MobiDB-lite"/>
    </source>
</evidence>
<accession>A0AAW1A0W1</accession>
<gene>
    <name evidence="2" type="ORF">QLX08_005274</name>
</gene>
<comment type="caution">
    <text evidence="2">The sequence shown here is derived from an EMBL/GenBank/DDBJ whole genome shotgun (WGS) entry which is preliminary data.</text>
</comment>